<keyword evidence="2 4" id="KW-0238">DNA-binding</keyword>
<dbReference type="SUPFAM" id="SSF46689">
    <property type="entry name" value="Homeodomain-like"/>
    <property type="match status" value="1"/>
</dbReference>
<dbReference type="Proteomes" id="UP000030466">
    <property type="component" value="Unassembled WGS sequence"/>
</dbReference>
<dbReference type="OrthoDB" id="9806334at2"/>
<dbReference type="AlphaFoldDB" id="A0A0A6VX96"/>
<dbReference type="PROSITE" id="PS50977">
    <property type="entry name" value="HTH_TETR_2"/>
    <property type="match status" value="1"/>
</dbReference>
<dbReference type="PANTHER" id="PTHR30055">
    <property type="entry name" value="HTH-TYPE TRANSCRIPTIONAL REGULATOR RUTR"/>
    <property type="match status" value="1"/>
</dbReference>
<dbReference type="InterPro" id="IPR009057">
    <property type="entry name" value="Homeodomain-like_sf"/>
</dbReference>
<gene>
    <name evidence="6" type="ORF">GY22_05350</name>
</gene>
<dbReference type="GO" id="GO:0003700">
    <property type="term" value="F:DNA-binding transcription factor activity"/>
    <property type="evidence" value="ECO:0007669"/>
    <property type="project" value="TreeGrafter"/>
</dbReference>
<keyword evidence="3" id="KW-0804">Transcription</keyword>
<reference evidence="6 7" key="1">
    <citation type="journal article" date="2003" name="Int. J. Syst. Evol. Microbiol.">
        <title>Kocuria polaris sp. nov., an orange-pigmented psychrophilic bacterium isolated from an Antarctic cyanobacterial mat sample.</title>
        <authorList>
            <person name="Reddy G.S."/>
            <person name="Prakash J.S."/>
            <person name="Prabahar V."/>
            <person name="Matsumoto G.I."/>
            <person name="Stackebrandt E."/>
            <person name="Shivaji S."/>
        </authorList>
    </citation>
    <scope>NUCLEOTIDE SEQUENCE [LARGE SCALE GENOMIC DNA]</scope>
    <source>
        <strain evidence="6 7">CMS 76or</strain>
    </source>
</reference>
<dbReference type="EMBL" id="JSUH01000003">
    <property type="protein sequence ID" value="KHD98459.1"/>
    <property type="molecule type" value="Genomic_DNA"/>
</dbReference>
<proteinExistence type="predicted"/>
<dbReference type="PANTHER" id="PTHR30055:SF240">
    <property type="entry name" value="HTH-TYPE TRANSCRIPTIONAL REGULATOR ACRR"/>
    <property type="match status" value="1"/>
</dbReference>
<evidence type="ECO:0000259" key="5">
    <source>
        <dbReference type="PROSITE" id="PS50977"/>
    </source>
</evidence>
<evidence type="ECO:0000313" key="7">
    <source>
        <dbReference type="Proteomes" id="UP000030466"/>
    </source>
</evidence>
<dbReference type="InterPro" id="IPR036271">
    <property type="entry name" value="Tet_transcr_reg_TetR-rel_C_sf"/>
</dbReference>
<protein>
    <recommendedName>
        <fullName evidence="5">HTH tetR-type domain-containing protein</fullName>
    </recommendedName>
</protein>
<dbReference type="SUPFAM" id="SSF48498">
    <property type="entry name" value="Tetracyclin repressor-like, C-terminal domain"/>
    <property type="match status" value="1"/>
</dbReference>
<keyword evidence="7" id="KW-1185">Reference proteome</keyword>
<sequence>MRSNEAWGDSPTFTETARRAQILACAIGAIAESGYGRASLAEIARRAGVSKGVVSYYFTSKDELLAQVVVDVYRRAGAAIAARTDAETDPSAVLTAYVEANLAFLGRHPADLRAVTEIVMNLRAPDGAPRFTPSGADPVLAHLERLLRDGQETGAFRDFDAHALAILVRGAIDTASGRLVTDPDFDLGTYTRELVSVVGLATRKRP</sequence>
<feature type="domain" description="HTH tetR-type" evidence="5">
    <location>
        <begin position="16"/>
        <end position="76"/>
    </location>
</feature>
<dbReference type="Gene3D" id="1.10.357.10">
    <property type="entry name" value="Tetracycline Repressor, domain 2"/>
    <property type="match status" value="1"/>
</dbReference>
<dbReference type="PRINTS" id="PR00455">
    <property type="entry name" value="HTHTETR"/>
</dbReference>
<evidence type="ECO:0000256" key="1">
    <source>
        <dbReference type="ARBA" id="ARBA00023015"/>
    </source>
</evidence>
<evidence type="ECO:0000256" key="3">
    <source>
        <dbReference type="ARBA" id="ARBA00023163"/>
    </source>
</evidence>
<dbReference type="RefSeq" id="WP_035924559.1">
    <property type="nucleotide sequence ID" value="NZ_JSUH01000003.1"/>
</dbReference>
<dbReference type="Gene3D" id="1.10.10.60">
    <property type="entry name" value="Homeodomain-like"/>
    <property type="match status" value="1"/>
</dbReference>
<keyword evidence="1" id="KW-0805">Transcription regulation</keyword>
<organism evidence="6 7">
    <name type="scientific">Kocuria rosea subsp. polaris</name>
    <dbReference type="NCBI Taxonomy" id="136273"/>
    <lineage>
        <taxon>Bacteria</taxon>
        <taxon>Bacillati</taxon>
        <taxon>Actinomycetota</taxon>
        <taxon>Actinomycetes</taxon>
        <taxon>Micrococcales</taxon>
        <taxon>Micrococcaceae</taxon>
        <taxon>Kocuria</taxon>
    </lineage>
</organism>
<evidence type="ECO:0000256" key="2">
    <source>
        <dbReference type="ARBA" id="ARBA00023125"/>
    </source>
</evidence>
<feature type="DNA-binding region" description="H-T-H motif" evidence="4">
    <location>
        <begin position="39"/>
        <end position="58"/>
    </location>
</feature>
<dbReference type="PROSITE" id="PS01081">
    <property type="entry name" value="HTH_TETR_1"/>
    <property type="match status" value="1"/>
</dbReference>
<accession>A0A0A6VX96</accession>
<dbReference type="GO" id="GO:0000976">
    <property type="term" value="F:transcription cis-regulatory region binding"/>
    <property type="evidence" value="ECO:0007669"/>
    <property type="project" value="TreeGrafter"/>
</dbReference>
<name>A0A0A6VX96_KOCRO</name>
<evidence type="ECO:0000256" key="4">
    <source>
        <dbReference type="PROSITE-ProRule" id="PRU00335"/>
    </source>
</evidence>
<dbReference type="InterPro" id="IPR001647">
    <property type="entry name" value="HTH_TetR"/>
</dbReference>
<evidence type="ECO:0000313" key="6">
    <source>
        <dbReference type="EMBL" id="KHD98459.1"/>
    </source>
</evidence>
<dbReference type="Pfam" id="PF00440">
    <property type="entry name" value="TetR_N"/>
    <property type="match status" value="1"/>
</dbReference>
<dbReference type="InterPro" id="IPR050109">
    <property type="entry name" value="HTH-type_TetR-like_transc_reg"/>
</dbReference>
<comment type="caution">
    <text evidence="6">The sequence shown here is derived from an EMBL/GenBank/DDBJ whole genome shotgun (WGS) entry which is preliminary data.</text>
</comment>
<dbReference type="InterPro" id="IPR023772">
    <property type="entry name" value="DNA-bd_HTH_TetR-type_CS"/>
</dbReference>